<dbReference type="PATRIC" id="fig|452.5.peg.2584"/>
<dbReference type="EMBL" id="LNYX01000031">
    <property type="protein sequence ID" value="KTD61713.1"/>
    <property type="molecule type" value="Genomic_DNA"/>
</dbReference>
<reference evidence="1 2" key="1">
    <citation type="submission" date="2015-11" db="EMBL/GenBank/DDBJ databases">
        <title>Genomic analysis of 38 Legionella species identifies large and diverse effector repertoires.</title>
        <authorList>
            <person name="Burstein D."/>
            <person name="Amaro F."/>
            <person name="Zusman T."/>
            <person name="Lifshitz Z."/>
            <person name="Cohen O."/>
            <person name="Gilbert J.A."/>
            <person name="Pupko T."/>
            <person name="Shuman H.A."/>
            <person name="Segal G."/>
        </authorList>
    </citation>
    <scope>NUCLEOTIDE SEQUENCE [LARGE SCALE GENOMIC DNA]</scope>
    <source>
        <strain evidence="1 2">Mt.St.Helens-9</strain>
    </source>
</reference>
<keyword evidence="2" id="KW-1185">Reference proteome</keyword>
<dbReference type="Proteomes" id="UP000054877">
    <property type="component" value="Unassembled WGS sequence"/>
</dbReference>
<proteinExistence type="predicted"/>
<evidence type="ECO:0000313" key="1">
    <source>
        <dbReference type="EMBL" id="KTD61713.1"/>
    </source>
</evidence>
<dbReference type="AlphaFoldDB" id="A0A0W0YXW3"/>
<dbReference type="RefSeq" id="WP_058484242.1">
    <property type="nucleotide sequence ID" value="NZ_CAAAII010000001.1"/>
</dbReference>
<sequence>MLTVSRLKEWLADCREKNRIYLADLPENRKKIEQLENEVFLSILERIITQSQNELVSESHVRDLLKRRARFVVNGDNDLFCHPHYPLNRLFLHIAHALAEPDEPVCTVLNPSLHGLCRQSYSLKSETEDEGFFYPEHFLPCVDNEKLLVPIAEIYEQAELHPEYLFRFSRGKASAPYFLSRYDVNRLAEAGGDAGIRYIKALKETFEFREANNLGHYLEILADELYDASKMGKGTEEEAFESIAGAVRQFYEIWRQFSVSEDIKELKLTGWGGKDFTLNDYLLALFVPYIDKDLLSDEERRRATDKEVFPCAHQLSCALNEALRRFPQLYCVRLNPDEQTPVQHNLVQLKTDALEAIKNRGRLFHVEPDDNDAFHLIAFLLRDEVLQAEQKSRFISKLTTNFDTFRYFVKKTTKYKIDKPERALEYEKLIADLLRATAPGIAKFAFATLSEVRDFSSIIGYLSCNNQALLIELLRNNWIEIIKKSEFLYVINHSFDDLAIRKQFLLAVVHEMAARTESITDIPVYYEMVRYEDIAAEAYWLQITEKFPEQFGSLDALQATLRTFYSDSVSYGKPLARSLLSALSERLWLWLDNEQTFAAFFQAITPDNYEKTVKWFLERYIEKHEKMDISDVIRWLGKLPVSCHEAIFANDRIKNDMTAWFKQFSSVQQLLMQEELSNISFRQGIFTSYTSELLGLSSKFDDLKCLMSAADSQERQALLLAASTGLKHPYLKCESDVEEFLGWFPEFGNWDEGKQAVRNAMSRRTELVVLLQGWYDELRHYDCTPDANRTMRVNPLMFSFFESFNPPPEPAFLVMTIRSQIEVWLNSNDFSEQDILSFFTEQCSRNDGVLKTWIKENVFMQLIPDKMFFEELSIKFEELRNKSRFRPGDLFSATFRFSSISTSDVMIETVLDKLKRMTDQKPINFQEIKHFLSSQADEAENRGYLSTAKTLREMVSLAERYRERTPISLQDILHEETSGFRHFAADRMIMR</sequence>
<organism evidence="1 2">
    <name type="scientific">Legionella spiritensis</name>
    <dbReference type="NCBI Taxonomy" id="452"/>
    <lineage>
        <taxon>Bacteria</taxon>
        <taxon>Pseudomonadati</taxon>
        <taxon>Pseudomonadota</taxon>
        <taxon>Gammaproteobacteria</taxon>
        <taxon>Legionellales</taxon>
        <taxon>Legionellaceae</taxon>
        <taxon>Legionella</taxon>
    </lineage>
</organism>
<evidence type="ECO:0000313" key="2">
    <source>
        <dbReference type="Proteomes" id="UP000054877"/>
    </source>
</evidence>
<dbReference type="STRING" id="452.Lspi_2343"/>
<protein>
    <submittedName>
        <fullName evidence="1">Uncharacterized protein</fullName>
    </submittedName>
</protein>
<gene>
    <name evidence="1" type="ORF">Lspi_2343</name>
</gene>
<comment type="caution">
    <text evidence="1">The sequence shown here is derived from an EMBL/GenBank/DDBJ whole genome shotgun (WGS) entry which is preliminary data.</text>
</comment>
<accession>A0A0W0YXW3</accession>
<dbReference type="OrthoDB" id="5653237at2"/>
<name>A0A0W0YXW3_LEGSP</name>